<accession>A0A1M5AGW8</accession>
<evidence type="ECO:0000313" key="1">
    <source>
        <dbReference type="EMBL" id="SHF29518.1"/>
    </source>
</evidence>
<proteinExistence type="predicted"/>
<dbReference type="OrthoDB" id="9766127at2"/>
<dbReference type="Proteomes" id="UP000184480">
    <property type="component" value="Unassembled WGS sequence"/>
</dbReference>
<dbReference type="SUPFAM" id="SSF53649">
    <property type="entry name" value="Alkaline phosphatase-like"/>
    <property type="match status" value="1"/>
</dbReference>
<name>A0A1M5AGW8_9BACT</name>
<dbReference type="Gene3D" id="3.40.720.10">
    <property type="entry name" value="Alkaline Phosphatase, subunit A"/>
    <property type="match status" value="1"/>
</dbReference>
<protein>
    <submittedName>
        <fullName evidence="1">Type I phosphodiesterase / nucleotide pyrophosphatase</fullName>
    </submittedName>
</protein>
<sequence>MIRIITSLVAVLTVTSIQSQTTLKDTPKLVIGITIDQLRGDYLELFNQSFSEKGFKRLLSEGLVYSNVSFDFPNINAASSLATIYTGTNPFYHGIIGKTKFSSDKNTESPIFEDNSFLGNYTKEKLSPAALRVSTFVDELKAASSGYSQAYSFAPNSFQALITGGHQANGVYWLEDFTGKWATSTYYKDFHWTVDFQNRNNLYSNQLESIRWQILLSADRYNRFPYSSEFRYLDYAWKQNTPSAYSQLKETPLANENITQTAIQLMLKTDMGKHSYPDFLAINYYAGNYTPAKAGDYSIEQQDIYARLDKDIATLLDEVEKNIGLSNTLIFITSTGYYNSDYSDDTVKQSGVFYTNRCEALLNMYLMAIYGKEQWVEKYYDQQIYLNRKLIESKNINLVEIQDKAAEFVVQFTGVQDATTSIKLLSGEANANMAAYRDMLSKELSGDIILEIQPGYQIIDEKSSVQTNKVQREDAVISPVIFFGYGIKPEKIKRTIKATEIAPTISKVLRIRSPNAAKDQPLEEFM</sequence>
<dbReference type="PIRSF" id="PIRSF031924">
    <property type="entry name" value="Pi-irrepressible_AP"/>
    <property type="match status" value="1"/>
</dbReference>
<dbReference type="STRING" id="1346286.SAMN05444362_10549"/>
<gene>
    <name evidence="1" type="ORF">SAMN05444362_10549</name>
</gene>
<dbReference type="InterPro" id="IPR002591">
    <property type="entry name" value="Phosphodiest/P_Trfase"/>
</dbReference>
<organism evidence="1 2">
    <name type="scientific">Dysgonomonas macrotermitis</name>
    <dbReference type="NCBI Taxonomy" id="1346286"/>
    <lineage>
        <taxon>Bacteria</taxon>
        <taxon>Pseudomonadati</taxon>
        <taxon>Bacteroidota</taxon>
        <taxon>Bacteroidia</taxon>
        <taxon>Bacteroidales</taxon>
        <taxon>Dysgonomonadaceae</taxon>
        <taxon>Dysgonomonas</taxon>
    </lineage>
</organism>
<dbReference type="Gene3D" id="3.30.1360.150">
    <property type="match status" value="1"/>
</dbReference>
<keyword evidence="2" id="KW-1185">Reference proteome</keyword>
<dbReference type="InterPro" id="IPR026263">
    <property type="entry name" value="Alkaline_phosphatase_prok"/>
</dbReference>
<dbReference type="InterPro" id="IPR017850">
    <property type="entry name" value="Alkaline_phosphatase_core_sf"/>
</dbReference>
<dbReference type="AlphaFoldDB" id="A0A1M5AGW8"/>
<dbReference type="GO" id="GO:0004035">
    <property type="term" value="F:alkaline phosphatase activity"/>
    <property type="evidence" value="ECO:0007669"/>
    <property type="project" value="InterPro"/>
</dbReference>
<dbReference type="Pfam" id="PF01663">
    <property type="entry name" value="Phosphodiest"/>
    <property type="match status" value="1"/>
</dbReference>
<dbReference type="RefSeq" id="WP_062182595.1">
    <property type="nucleotide sequence ID" value="NZ_BBXL01000017.1"/>
</dbReference>
<evidence type="ECO:0000313" key="2">
    <source>
        <dbReference type="Proteomes" id="UP000184480"/>
    </source>
</evidence>
<dbReference type="CDD" id="cd16016">
    <property type="entry name" value="AP-SPAP"/>
    <property type="match status" value="1"/>
</dbReference>
<dbReference type="EMBL" id="FQUC01000005">
    <property type="protein sequence ID" value="SHF29518.1"/>
    <property type="molecule type" value="Genomic_DNA"/>
</dbReference>
<reference evidence="2" key="1">
    <citation type="submission" date="2016-11" db="EMBL/GenBank/DDBJ databases">
        <authorList>
            <person name="Varghese N."/>
            <person name="Submissions S."/>
        </authorList>
    </citation>
    <scope>NUCLEOTIDE SEQUENCE [LARGE SCALE GENOMIC DNA]</scope>
    <source>
        <strain evidence="2">DSM 27370</strain>
    </source>
</reference>